<gene>
    <name evidence="5" type="ORF">F0L68_28040</name>
</gene>
<keyword evidence="3" id="KW-0812">Transmembrane</keyword>
<evidence type="ECO:0000313" key="6">
    <source>
        <dbReference type="Proteomes" id="UP000323454"/>
    </source>
</evidence>
<dbReference type="CDD" id="cd13565">
    <property type="entry name" value="PBP2_PstS"/>
    <property type="match status" value="1"/>
</dbReference>
<evidence type="ECO:0000256" key="2">
    <source>
        <dbReference type="SAM" id="MobiDB-lite"/>
    </source>
</evidence>
<reference evidence="5 6" key="2">
    <citation type="submission" date="2019-09" db="EMBL/GenBank/DDBJ databases">
        <authorList>
            <person name="Jin C."/>
        </authorList>
    </citation>
    <scope>NUCLEOTIDE SEQUENCE [LARGE SCALE GENOMIC DNA]</scope>
    <source>
        <strain evidence="5 6">AN110305</strain>
    </source>
</reference>
<evidence type="ECO:0000256" key="3">
    <source>
        <dbReference type="SAM" id="Phobius"/>
    </source>
</evidence>
<sequence>MFGAVSPASADAYYPIAGSGSTWSANAISQWISDAKTFGLPVSYTSNGSSAGRLDFANKLNDFGVSEIPYQGTDPLTGNADNSHGRPFAYMPIVAGGTSFMYHLTVGGQLLRDLRLSGQTITKIFTGQITDWSDDAITADNNGRKLPKKKIVPVVRSDGSGTSAQFSLWMSKQYKDIWCPFFDAKVAPGKPCGLTSNYPTFSGDTVAQGSSVQMAGYISAEYAEGAIGYVEYSYARSKNFPVAKMLNASGYFVEPTDYNVAVALTQAQINQQKDSDLYLTQVLDGVYSNQDPRTYPLSSYSYMILPTSLDQRITADKGRSLGAFAHYFLCQGQRKAGPLGYSPLPLNLVQAGFDQVAKVPGAEQQQLNPSGCDNPTFDPADPGSNRLAKTAPMPPACDHTGQGPCAGGGTGDGSAGNTGTGTGQGTGQGGNAGQGTGSDGNSGQQGQNGTGTGAVDPVTGQTVDPATGEAVDPATGQVIGSTRKGGSGAVGSATELAALRSESTDTTLGVLAAVELVLVLVVPAFVARQIGRRRGRRAAEGNGE</sequence>
<protein>
    <submittedName>
        <fullName evidence="5">Phosphate ABC transporter substrate-binding protein PstS</fullName>
    </submittedName>
</protein>
<dbReference type="SUPFAM" id="SSF53850">
    <property type="entry name" value="Periplasmic binding protein-like II"/>
    <property type="match status" value="1"/>
</dbReference>
<feature type="domain" description="PBP" evidence="4">
    <location>
        <begin position="7"/>
        <end position="330"/>
    </location>
</feature>
<dbReference type="EMBL" id="VUOB01000055">
    <property type="protein sequence ID" value="KAA2255672.1"/>
    <property type="molecule type" value="Genomic_DNA"/>
</dbReference>
<reference evidence="5 6" key="1">
    <citation type="submission" date="2019-09" db="EMBL/GenBank/DDBJ databases">
        <title>Goodfellowia gen. nov., a new genus of the Pseudonocardineae related to Actinoalloteichus, containing Goodfellowia coeruleoviolacea gen. nov., comb. nov. gen. nov., comb. nov.</title>
        <authorList>
            <person name="Labeda D."/>
        </authorList>
    </citation>
    <scope>NUCLEOTIDE SEQUENCE [LARGE SCALE GENOMIC DNA]</scope>
    <source>
        <strain evidence="5 6">AN110305</strain>
    </source>
</reference>
<dbReference type="Pfam" id="PF12849">
    <property type="entry name" value="PBP_like_2"/>
    <property type="match status" value="1"/>
</dbReference>
<comment type="caution">
    <text evidence="5">The sequence shown here is derived from an EMBL/GenBank/DDBJ whole genome shotgun (WGS) entry which is preliminary data.</text>
</comment>
<proteinExistence type="inferred from homology"/>
<dbReference type="Proteomes" id="UP000323454">
    <property type="component" value="Unassembled WGS sequence"/>
</dbReference>
<accession>A0A5B2WY89</accession>
<dbReference type="OrthoDB" id="9801510at2"/>
<feature type="compositionally biased region" description="Gly residues" evidence="2">
    <location>
        <begin position="404"/>
        <end position="440"/>
    </location>
</feature>
<dbReference type="PANTHER" id="PTHR42996">
    <property type="entry name" value="PHOSPHATE-BINDING PROTEIN PSTS"/>
    <property type="match status" value="1"/>
</dbReference>
<dbReference type="PANTHER" id="PTHR42996:SF1">
    <property type="entry name" value="PHOSPHATE-BINDING PROTEIN PSTS"/>
    <property type="match status" value="1"/>
</dbReference>
<comment type="similarity">
    <text evidence="1">Belongs to the PstS family.</text>
</comment>
<feature type="transmembrane region" description="Helical" evidence="3">
    <location>
        <begin position="508"/>
        <end position="527"/>
    </location>
</feature>
<evidence type="ECO:0000256" key="1">
    <source>
        <dbReference type="ARBA" id="ARBA00008725"/>
    </source>
</evidence>
<feature type="region of interest" description="Disordered" evidence="2">
    <location>
        <begin position="364"/>
        <end position="489"/>
    </location>
</feature>
<dbReference type="Gene3D" id="3.40.190.10">
    <property type="entry name" value="Periplasmic binding protein-like II"/>
    <property type="match status" value="2"/>
</dbReference>
<dbReference type="InterPro" id="IPR024370">
    <property type="entry name" value="PBP_domain"/>
</dbReference>
<keyword evidence="3" id="KW-1133">Transmembrane helix</keyword>
<keyword evidence="6" id="KW-1185">Reference proteome</keyword>
<dbReference type="InterPro" id="IPR050962">
    <property type="entry name" value="Phosphate-bind_PstS"/>
</dbReference>
<name>A0A5B2WY89_9PSEU</name>
<evidence type="ECO:0000259" key="4">
    <source>
        <dbReference type="Pfam" id="PF12849"/>
    </source>
</evidence>
<feature type="compositionally biased region" description="Polar residues" evidence="2">
    <location>
        <begin position="364"/>
        <end position="373"/>
    </location>
</feature>
<keyword evidence="3" id="KW-0472">Membrane</keyword>
<organism evidence="5 6">
    <name type="scientific">Solihabitans fulvus</name>
    <dbReference type="NCBI Taxonomy" id="1892852"/>
    <lineage>
        <taxon>Bacteria</taxon>
        <taxon>Bacillati</taxon>
        <taxon>Actinomycetota</taxon>
        <taxon>Actinomycetes</taxon>
        <taxon>Pseudonocardiales</taxon>
        <taxon>Pseudonocardiaceae</taxon>
        <taxon>Solihabitans</taxon>
    </lineage>
</organism>
<evidence type="ECO:0000313" key="5">
    <source>
        <dbReference type="EMBL" id="KAA2255672.1"/>
    </source>
</evidence>
<dbReference type="AlphaFoldDB" id="A0A5B2WY89"/>